<keyword evidence="1" id="KW-0472">Membrane</keyword>
<sequence length="206" mass="22941">MKLKSEVLSNVMRIMLTILIAVTLLDFVGSLLFAISESLYMDSFNTVFSMISTIKVVLYFTICLVYLVWIYMVHVDLCQFIDPYPRSPLGALAAMIIPIYSFYGLPSTFSRMGHQLEQHSSTQKLGSRIGSLSAPLIILLLFNIVMNRLLQLNSNEAALFIASDIIALALYMLFLLLTRYISQSLSLLAASDASAEVSQQTNVLGH</sequence>
<evidence type="ECO:0000256" key="1">
    <source>
        <dbReference type="SAM" id="Phobius"/>
    </source>
</evidence>
<name>A0A3Q8X5E4_9BACL</name>
<proteinExistence type="predicted"/>
<organism evidence="2 3">
    <name type="scientific">Paenibacillus albus</name>
    <dbReference type="NCBI Taxonomy" id="2495582"/>
    <lineage>
        <taxon>Bacteria</taxon>
        <taxon>Bacillati</taxon>
        <taxon>Bacillota</taxon>
        <taxon>Bacilli</taxon>
        <taxon>Bacillales</taxon>
        <taxon>Paenibacillaceae</taxon>
        <taxon>Paenibacillus</taxon>
    </lineage>
</organism>
<dbReference type="KEGG" id="palb:EJC50_08240"/>
<evidence type="ECO:0000313" key="2">
    <source>
        <dbReference type="EMBL" id="AZN39636.1"/>
    </source>
</evidence>
<feature type="transmembrane region" description="Helical" evidence="1">
    <location>
        <begin position="87"/>
        <end position="105"/>
    </location>
</feature>
<dbReference type="AlphaFoldDB" id="A0A3Q8X5E4"/>
<feature type="transmembrane region" description="Helical" evidence="1">
    <location>
        <begin position="157"/>
        <end position="177"/>
    </location>
</feature>
<evidence type="ECO:0000313" key="3">
    <source>
        <dbReference type="Proteomes" id="UP000272528"/>
    </source>
</evidence>
<accession>A0A3Q8X5E4</accession>
<dbReference type="Proteomes" id="UP000272528">
    <property type="component" value="Chromosome"/>
</dbReference>
<keyword evidence="3" id="KW-1185">Reference proteome</keyword>
<dbReference type="RefSeq" id="WP_126014406.1">
    <property type="nucleotide sequence ID" value="NZ_CP034437.1"/>
</dbReference>
<protein>
    <recommendedName>
        <fullName evidence="4">DUF4328 domain-containing protein</fullName>
    </recommendedName>
</protein>
<gene>
    <name evidence="2" type="ORF">EJC50_08240</name>
</gene>
<keyword evidence="1" id="KW-0812">Transmembrane</keyword>
<keyword evidence="1" id="KW-1133">Transmembrane helix</keyword>
<feature type="transmembrane region" description="Helical" evidence="1">
    <location>
        <begin position="12"/>
        <end position="35"/>
    </location>
</feature>
<dbReference type="EMBL" id="CP034437">
    <property type="protein sequence ID" value="AZN39636.1"/>
    <property type="molecule type" value="Genomic_DNA"/>
</dbReference>
<feature type="transmembrane region" description="Helical" evidence="1">
    <location>
        <begin position="56"/>
        <end position="75"/>
    </location>
</feature>
<dbReference type="OrthoDB" id="485492at2"/>
<feature type="transmembrane region" description="Helical" evidence="1">
    <location>
        <begin position="125"/>
        <end position="145"/>
    </location>
</feature>
<reference evidence="3" key="1">
    <citation type="submission" date="2018-12" db="EMBL/GenBank/DDBJ databases">
        <title>Genome sequence of Peanibacillus sp.</title>
        <authorList>
            <person name="Subramani G."/>
            <person name="Srinivasan S."/>
            <person name="Kim M.K."/>
        </authorList>
    </citation>
    <scope>NUCLEOTIDE SEQUENCE [LARGE SCALE GENOMIC DNA]</scope>
    <source>
        <strain evidence="3">18JY67-1</strain>
    </source>
</reference>
<evidence type="ECO:0008006" key="4">
    <source>
        <dbReference type="Google" id="ProtNLM"/>
    </source>
</evidence>